<dbReference type="KEGG" id="evi:Echvi_0505"/>
<evidence type="ECO:0000313" key="6">
    <source>
        <dbReference type="Proteomes" id="UP000010796"/>
    </source>
</evidence>
<dbReference type="AlphaFoldDB" id="L0FS77"/>
<dbReference type="InterPro" id="IPR016032">
    <property type="entry name" value="Sig_transdc_resp-reg_C-effctor"/>
</dbReference>
<dbReference type="InterPro" id="IPR036388">
    <property type="entry name" value="WH-like_DNA-bd_sf"/>
</dbReference>
<dbReference type="Proteomes" id="UP000010796">
    <property type="component" value="Chromosome"/>
</dbReference>
<dbReference type="RefSeq" id="WP_015264356.1">
    <property type="nucleotide sequence ID" value="NC_019904.1"/>
</dbReference>
<feature type="modified residue" description="4-aspartylphosphate" evidence="2">
    <location>
        <position position="56"/>
    </location>
</feature>
<dbReference type="SMART" id="SM00448">
    <property type="entry name" value="REC"/>
    <property type="match status" value="1"/>
</dbReference>
<dbReference type="InterPro" id="IPR039420">
    <property type="entry name" value="WalR-like"/>
</dbReference>
<reference evidence="6" key="1">
    <citation type="submission" date="2012-02" db="EMBL/GenBank/DDBJ databases">
        <title>The complete genome of Echinicola vietnamensis DSM 17526.</title>
        <authorList>
            <person name="Lucas S."/>
            <person name="Copeland A."/>
            <person name="Lapidus A."/>
            <person name="Glavina del Rio T."/>
            <person name="Dalin E."/>
            <person name="Tice H."/>
            <person name="Bruce D."/>
            <person name="Goodwin L."/>
            <person name="Pitluck S."/>
            <person name="Peters L."/>
            <person name="Ovchinnikova G."/>
            <person name="Teshima H."/>
            <person name="Kyrpides N."/>
            <person name="Mavromatis K."/>
            <person name="Ivanova N."/>
            <person name="Brettin T."/>
            <person name="Detter J.C."/>
            <person name="Han C."/>
            <person name="Larimer F."/>
            <person name="Land M."/>
            <person name="Hauser L."/>
            <person name="Markowitz V."/>
            <person name="Cheng J.-F."/>
            <person name="Hugenholtz P."/>
            <person name="Woyke T."/>
            <person name="Wu D."/>
            <person name="Brambilla E."/>
            <person name="Klenk H.-P."/>
            <person name="Eisen J.A."/>
        </authorList>
    </citation>
    <scope>NUCLEOTIDE SEQUENCE [LARGE SCALE GENOMIC DNA]</scope>
    <source>
        <strain evidence="6">DSM 17526 / LMG 23754 / KMM 6221</strain>
    </source>
</reference>
<dbReference type="SUPFAM" id="SSF46894">
    <property type="entry name" value="C-terminal effector domain of the bipartite response regulators"/>
    <property type="match status" value="1"/>
</dbReference>
<evidence type="ECO:0000256" key="1">
    <source>
        <dbReference type="ARBA" id="ARBA00023125"/>
    </source>
</evidence>
<dbReference type="Gene3D" id="3.40.50.2300">
    <property type="match status" value="1"/>
</dbReference>
<dbReference type="GO" id="GO:0003677">
    <property type="term" value="F:DNA binding"/>
    <property type="evidence" value="ECO:0007669"/>
    <property type="project" value="UniProtKB-KW"/>
</dbReference>
<evidence type="ECO:0000259" key="4">
    <source>
        <dbReference type="PROSITE" id="PS50110"/>
    </source>
</evidence>
<keyword evidence="2" id="KW-0597">Phosphoprotein</keyword>
<dbReference type="GO" id="GO:0000160">
    <property type="term" value="P:phosphorelay signal transduction system"/>
    <property type="evidence" value="ECO:0007669"/>
    <property type="project" value="InterPro"/>
</dbReference>
<sequence length="196" mass="22009">MENTKNVLIIEDEILIAEDLAFLLEDMGYRHIGIANNSEKALELFCNHQVDLVLCDININGDKDGIETVQVLLQYKKTPIIYISAFSDQKTVQRAIATSPSSFLTKPYNERSVQIAIDLAVANFSKNSLQLEENETYQKLTQREREIIALIAEGKTSSEIADRLYISPTTAAKHRNNILAKTGCNNTSEVIKLLYS</sequence>
<dbReference type="HOGENOM" id="CLU_000445_90_1_10"/>
<proteinExistence type="predicted"/>
<dbReference type="PANTHER" id="PTHR43214:SF44">
    <property type="entry name" value="TWO-COMPONENT RESPONSE REGULATOR"/>
    <property type="match status" value="1"/>
</dbReference>
<protein>
    <submittedName>
        <fullName evidence="5">Response regulator containing a CheY-like receiver domain and an HTH DNA-binding domain</fullName>
    </submittedName>
</protein>
<accession>L0FS77</accession>
<dbReference type="InterPro" id="IPR000792">
    <property type="entry name" value="Tscrpt_reg_LuxR_C"/>
</dbReference>
<name>L0FS77_ECHVK</name>
<dbReference type="Pfam" id="PF00072">
    <property type="entry name" value="Response_reg"/>
    <property type="match status" value="1"/>
</dbReference>
<dbReference type="CDD" id="cd17534">
    <property type="entry name" value="REC_DC-like"/>
    <property type="match status" value="1"/>
</dbReference>
<feature type="domain" description="HTH luxR-type" evidence="3">
    <location>
        <begin position="133"/>
        <end position="196"/>
    </location>
</feature>
<dbReference type="SMART" id="SM00421">
    <property type="entry name" value="HTH_LUXR"/>
    <property type="match status" value="1"/>
</dbReference>
<dbReference type="PROSITE" id="PS50043">
    <property type="entry name" value="HTH_LUXR_2"/>
    <property type="match status" value="1"/>
</dbReference>
<organism evidence="5 6">
    <name type="scientific">Echinicola vietnamensis (strain DSM 17526 / LMG 23754 / KMM 6221)</name>
    <dbReference type="NCBI Taxonomy" id="926556"/>
    <lineage>
        <taxon>Bacteria</taxon>
        <taxon>Pseudomonadati</taxon>
        <taxon>Bacteroidota</taxon>
        <taxon>Cytophagia</taxon>
        <taxon>Cytophagales</taxon>
        <taxon>Cyclobacteriaceae</taxon>
        <taxon>Echinicola</taxon>
    </lineage>
</organism>
<dbReference type="Pfam" id="PF00196">
    <property type="entry name" value="GerE"/>
    <property type="match status" value="1"/>
</dbReference>
<feature type="domain" description="Response regulatory" evidence="4">
    <location>
        <begin position="6"/>
        <end position="121"/>
    </location>
</feature>
<dbReference type="InterPro" id="IPR011006">
    <property type="entry name" value="CheY-like_superfamily"/>
</dbReference>
<dbReference type="PROSITE" id="PS50110">
    <property type="entry name" value="RESPONSE_REGULATORY"/>
    <property type="match status" value="1"/>
</dbReference>
<keyword evidence="1 5" id="KW-0238">DNA-binding</keyword>
<gene>
    <name evidence="5" type="ordered locus">Echvi_0505</name>
</gene>
<evidence type="ECO:0000259" key="3">
    <source>
        <dbReference type="PROSITE" id="PS50043"/>
    </source>
</evidence>
<dbReference type="GO" id="GO:0006355">
    <property type="term" value="P:regulation of DNA-templated transcription"/>
    <property type="evidence" value="ECO:0007669"/>
    <property type="project" value="InterPro"/>
</dbReference>
<dbReference type="PANTHER" id="PTHR43214">
    <property type="entry name" value="TWO-COMPONENT RESPONSE REGULATOR"/>
    <property type="match status" value="1"/>
</dbReference>
<keyword evidence="6" id="KW-1185">Reference proteome</keyword>
<dbReference type="CDD" id="cd06170">
    <property type="entry name" value="LuxR_C_like"/>
    <property type="match status" value="1"/>
</dbReference>
<dbReference type="eggNOG" id="COG2197">
    <property type="taxonomic scope" value="Bacteria"/>
</dbReference>
<dbReference type="OrthoDB" id="1646880at2"/>
<dbReference type="EMBL" id="CP003346">
    <property type="protein sequence ID" value="AGA76789.1"/>
    <property type="molecule type" value="Genomic_DNA"/>
</dbReference>
<dbReference type="STRING" id="926556.Echvi_0505"/>
<dbReference type="PRINTS" id="PR00038">
    <property type="entry name" value="HTHLUXR"/>
</dbReference>
<evidence type="ECO:0000256" key="2">
    <source>
        <dbReference type="PROSITE-ProRule" id="PRU00169"/>
    </source>
</evidence>
<evidence type="ECO:0000313" key="5">
    <source>
        <dbReference type="EMBL" id="AGA76789.1"/>
    </source>
</evidence>
<dbReference type="InterPro" id="IPR001789">
    <property type="entry name" value="Sig_transdc_resp-reg_receiver"/>
</dbReference>
<dbReference type="SUPFAM" id="SSF52172">
    <property type="entry name" value="CheY-like"/>
    <property type="match status" value="1"/>
</dbReference>
<dbReference type="Gene3D" id="1.10.10.10">
    <property type="entry name" value="Winged helix-like DNA-binding domain superfamily/Winged helix DNA-binding domain"/>
    <property type="match status" value="1"/>
</dbReference>